<proteinExistence type="predicted"/>
<evidence type="ECO:0000313" key="3">
    <source>
        <dbReference type="Proteomes" id="UP001634394"/>
    </source>
</evidence>
<evidence type="ECO:0000313" key="2">
    <source>
        <dbReference type="EMBL" id="KAL3832798.1"/>
    </source>
</evidence>
<keyword evidence="3" id="KW-1185">Reference proteome</keyword>
<keyword evidence="1" id="KW-0732">Signal</keyword>
<dbReference type="EMBL" id="JBJQND010000019">
    <property type="protein sequence ID" value="KAL3832797.1"/>
    <property type="molecule type" value="Genomic_DNA"/>
</dbReference>
<dbReference type="EMBL" id="JBJQND010000019">
    <property type="protein sequence ID" value="KAL3832798.1"/>
    <property type="molecule type" value="Genomic_DNA"/>
</dbReference>
<dbReference type="AlphaFoldDB" id="A0ABD3T8P4"/>
<reference evidence="2 3" key="1">
    <citation type="submission" date="2024-11" db="EMBL/GenBank/DDBJ databases">
        <title>Chromosome-level genome assembly of the freshwater bivalve Anodonta woodiana.</title>
        <authorList>
            <person name="Chen X."/>
        </authorList>
    </citation>
    <scope>NUCLEOTIDE SEQUENCE [LARGE SCALE GENOMIC DNA]</scope>
    <source>
        <strain evidence="2">MN2024</strain>
        <tissue evidence="2">Gills</tissue>
    </source>
</reference>
<accession>A0ABD3T8P4</accession>
<dbReference type="Proteomes" id="UP001634394">
    <property type="component" value="Unassembled WGS sequence"/>
</dbReference>
<organism evidence="2 3">
    <name type="scientific">Sinanodonta woodiana</name>
    <name type="common">Chinese pond mussel</name>
    <name type="synonym">Anodonta woodiana</name>
    <dbReference type="NCBI Taxonomy" id="1069815"/>
    <lineage>
        <taxon>Eukaryota</taxon>
        <taxon>Metazoa</taxon>
        <taxon>Spiralia</taxon>
        <taxon>Lophotrochozoa</taxon>
        <taxon>Mollusca</taxon>
        <taxon>Bivalvia</taxon>
        <taxon>Autobranchia</taxon>
        <taxon>Heteroconchia</taxon>
        <taxon>Palaeoheterodonta</taxon>
        <taxon>Unionida</taxon>
        <taxon>Unionoidea</taxon>
        <taxon>Unionidae</taxon>
        <taxon>Unioninae</taxon>
        <taxon>Sinanodonta</taxon>
    </lineage>
</organism>
<feature type="chain" id="PRO_5044725010" evidence="1">
    <location>
        <begin position="19"/>
        <end position="183"/>
    </location>
</feature>
<sequence>MKGIIILAITSFLVGVQASSIYKVQKELDVDKFQRVESPWILEELDSTSANGALAEMQNMQTIVDVLHFLQNYKDVTRCSGNSCKWCKWSVCFKITYLPESNMFQFCAVYRNMNVYCRSVPSRSFKYCKTVRIKFFFSTLCIEATNVRISGGRACLDLKLSVSGIPITFRNLCIGTSNYFNSA</sequence>
<feature type="signal peptide" evidence="1">
    <location>
        <begin position="1"/>
        <end position="18"/>
    </location>
</feature>
<evidence type="ECO:0000256" key="1">
    <source>
        <dbReference type="SAM" id="SignalP"/>
    </source>
</evidence>
<name>A0ABD3T8P4_SINWO</name>
<comment type="caution">
    <text evidence="2">The sequence shown here is derived from an EMBL/GenBank/DDBJ whole genome shotgun (WGS) entry which is preliminary data.</text>
</comment>
<protein>
    <submittedName>
        <fullName evidence="2">Uncharacterized protein</fullName>
    </submittedName>
</protein>
<gene>
    <name evidence="2" type="ORF">ACJMK2_024408</name>
</gene>